<dbReference type="AlphaFoldDB" id="A0AAD9HQZ4"/>
<accession>A0AAD9HQZ4</accession>
<name>A0AAD9HQZ4_9PEZI</name>
<comment type="caution">
    <text evidence="1">The sequence shown here is derived from an EMBL/GenBank/DDBJ whole genome shotgun (WGS) entry which is preliminary data.</text>
</comment>
<organism evidence="1 2">
    <name type="scientific">Colletotrichum zoysiae</name>
    <dbReference type="NCBI Taxonomy" id="1216348"/>
    <lineage>
        <taxon>Eukaryota</taxon>
        <taxon>Fungi</taxon>
        <taxon>Dikarya</taxon>
        <taxon>Ascomycota</taxon>
        <taxon>Pezizomycotina</taxon>
        <taxon>Sordariomycetes</taxon>
        <taxon>Hypocreomycetidae</taxon>
        <taxon>Glomerellales</taxon>
        <taxon>Glomerellaceae</taxon>
        <taxon>Colletotrichum</taxon>
        <taxon>Colletotrichum graminicola species complex</taxon>
    </lineage>
</organism>
<evidence type="ECO:0000313" key="1">
    <source>
        <dbReference type="EMBL" id="KAK2033473.1"/>
    </source>
</evidence>
<sequence>MRCSGVRVGIPLISWMTTRPPVADPSKLRKDRHGRLDHHFPPSAHGTRTTLLSIKGQTHGDSTLQAGTADQSCFRHGSHLPRGDFQIWIEPPIALHCISLHCTALHCAALPLPGPVANSSLSVHLGAANRSITSAELQPTTPPSGGRVGR</sequence>
<evidence type="ECO:0000313" key="2">
    <source>
        <dbReference type="Proteomes" id="UP001232148"/>
    </source>
</evidence>
<dbReference type="Proteomes" id="UP001232148">
    <property type="component" value="Unassembled WGS sequence"/>
</dbReference>
<dbReference type="EMBL" id="MU842821">
    <property type="protein sequence ID" value="KAK2033473.1"/>
    <property type="molecule type" value="Genomic_DNA"/>
</dbReference>
<gene>
    <name evidence="1" type="ORF">LX32DRAFT_72879</name>
</gene>
<protein>
    <submittedName>
        <fullName evidence="1">Uncharacterized protein</fullName>
    </submittedName>
</protein>
<proteinExistence type="predicted"/>
<keyword evidence="2" id="KW-1185">Reference proteome</keyword>
<reference evidence="1" key="1">
    <citation type="submission" date="2021-06" db="EMBL/GenBank/DDBJ databases">
        <title>Comparative genomics, transcriptomics and evolutionary studies reveal genomic signatures of adaptation to plant cell wall in hemibiotrophic fungi.</title>
        <authorList>
            <consortium name="DOE Joint Genome Institute"/>
            <person name="Baroncelli R."/>
            <person name="Diaz J.F."/>
            <person name="Benocci T."/>
            <person name="Peng M."/>
            <person name="Battaglia E."/>
            <person name="Haridas S."/>
            <person name="Andreopoulos W."/>
            <person name="Labutti K."/>
            <person name="Pangilinan J."/>
            <person name="Floch G.L."/>
            <person name="Makela M.R."/>
            <person name="Henrissat B."/>
            <person name="Grigoriev I.V."/>
            <person name="Crouch J.A."/>
            <person name="De Vries R.P."/>
            <person name="Sukno S.A."/>
            <person name="Thon M.R."/>
        </authorList>
    </citation>
    <scope>NUCLEOTIDE SEQUENCE</scope>
    <source>
        <strain evidence="1">MAFF235873</strain>
    </source>
</reference>